<dbReference type="InterPro" id="IPR033895">
    <property type="entry name" value="GPT"/>
</dbReference>
<comment type="subcellular location">
    <subcellularLocation>
        <location evidence="2">Endoplasmic reticulum membrane</location>
        <topology evidence="2">Multi-pass membrane protein</topology>
    </subcellularLocation>
</comment>
<evidence type="ECO:0000256" key="9">
    <source>
        <dbReference type="ARBA" id="ARBA00022692"/>
    </source>
</evidence>
<keyword evidence="10" id="KW-0479">Metal-binding</keyword>
<organism evidence="20 21">
    <name type="scientific">Mitosporidium daphniae</name>
    <dbReference type="NCBI Taxonomy" id="1485682"/>
    <lineage>
        <taxon>Eukaryota</taxon>
        <taxon>Fungi</taxon>
        <taxon>Fungi incertae sedis</taxon>
        <taxon>Microsporidia</taxon>
        <taxon>Mitosporidium</taxon>
    </lineage>
</organism>
<dbReference type="RefSeq" id="XP_013238187.1">
    <property type="nucleotide sequence ID" value="XM_013382733.1"/>
</dbReference>
<dbReference type="VEuPathDB" id="MicrosporidiaDB:DI09_284p10"/>
<dbReference type="OrthoDB" id="10262326at2759"/>
<sequence length="235" mass="26619">ILAGINGLEVGQSIVIAISMIINSSMHVFSPESYPNARQVHFLSLVLLIPFVFVSIPLYRANKYPASVFVGDTFCYFSGMTFAVVGLVGHFSKTLCLFFIPQAINFVYSVPQLFHFLDCPRHRLPKFNPSTGLLEMSCVEFLLKPKSTIKEKLGFLMIKFLSQLKLAHLEIVESDGVSGETKYRFNNLTLLNVFIFWFGPCHEQSLTTKLLSFQIFCTFIAFTIRYVLAPCLYII</sequence>
<feature type="non-terminal residue" evidence="20">
    <location>
        <position position="1"/>
    </location>
</feature>
<comment type="similarity">
    <text evidence="4">Belongs to the glycosyltransferase 4 family.</text>
</comment>
<evidence type="ECO:0000313" key="20">
    <source>
        <dbReference type="EMBL" id="KGG51751.1"/>
    </source>
</evidence>
<evidence type="ECO:0000256" key="16">
    <source>
        <dbReference type="ARBA" id="ARBA00033238"/>
    </source>
</evidence>
<dbReference type="CDD" id="cd06855">
    <property type="entry name" value="GT_GPT_euk"/>
    <property type="match status" value="1"/>
</dbReference>
<keyword evidence="7" id="KW-0328">Glycosyltransferase</keyword>
<keyword evidence="13 19" id="KW-1133">Transmembrane helix</keyword>
<dbReference type="PANTHER" id="PTHR10571:SF0">
    <property type="entry name" value="UDP-N-ACETYLGLUCOSAMINE--DOLICHYL-PHOSPHATE N-ACETYLGLUCOSAMINEPHOSPHOTRANSFERASE"/>
    <property type="match status" value="1"/>
</dbReference>
<evidence type="ECO:0000256" key="5">
    <source>
        <dbReference type="ARBA" id="ARBA00013225"/>
    </source>
</evidence>
<keyword evidence="9 19" id="KW-0812">Transmembrane</keyword>
<dbReference type="GO" id="GO:0003975">
    <property type="term" value="F:UDP-N-acetylglucosamine-dolichyl-phosphate N-acetylglucosaminephosphotransferase activity"/>
    <property type="evidence" value="ECO:0007669"/>
    <property type="project" value="UniProtKB-EC"/>
</dbReference>
<evidence type="ECO:0000256" key="18">
    <source>
        <dbReference type="ARBA" id="ARBA00045078"/>
    </source>
</evidence>
<evidence type="ECO:0000256" key="13">
    <source>
        <dbReference type="ARBA" id="ARBA00022989"/>
    </source>
</evidence>
<feature type="transmembrane region" description="Helical" evidence="19">
    <location>
        <begin position="213"/>
        <end position="234"/>
    </location>
</feature>
<evidence type="ECO:0000256" key="3">
    <source>
        <dbReference type="ARBA" id="ARBA00004922"/>
    </source>
</evidence>
<dbReference type="InterPro" id="IPR000715">
    <property type="entry name" value="Glycosyl_transferase_4"/>
</dbReference>
<keyword evidence="21" id="KW-1185">Reference proteome</keyword>
<keyword evidence="12" id="KW-0460">Magnesium</keyword>
<dbReference type="GO" id="GO:0016757">
    <property type="term" value="F:glycosyltransferase activity"/>
    <property type="evidence" value="ECO:0007669"/>
    <property type="project" value="UniProtKB-KW"/>
</dbReference>
<evidence type="ECO:0000256" key="7">
    <source>
        <dbReference type="ARBA" id="ARBA00022676"/>
    </source>
</evidence>
<evidence type="ECO:0000256" key="19">
    <source>
        <dbReference type="SAM" id="Phobius"/>
    </source>
</evidence>
<dbReference type="GO" id="GO:0005789">
    <property type="term" value="C:endoplasmic reticulum membrane"/>
    <property type="evidence" value="ECO:0007669"/>
    <property type="project" value="UniProtKB-SubCell"/>
</dbReference>
<proteinExistence type="inferred from homology"/>
<feature type="transmembrane region" description="Helical" evidence="19">
    <location>
        <begin position="42"/>
        <end position="60"/>
    </location>
</feature>
<dbReference type="HOGENOM" id="CLU_029942_2_0_1"/>
<dbReference type="Pfam" id="PF00953">
    <property type="entry name" value="Glycos_transf_4"/>
    <property type="match status" value="1"/>
</dbReference>
<dbReference type="GeneID" id="25259362"/>
<evidence type="ECO:0000256" key="6">
    <source>
        <dbReference type="ARBA" id="ARBA00017659"/>
    </source>
</evidence>
<feature type="transmembrane region" description="Helical" evidence="19">
    <location>
        <begin position="66"/>
        <end position="88"/>
    </location>
</feature>
<dbReference type="GO" id="GO:0046872">
    <property type="term" value="F:metal ion binding"/>
    <property type="evidence" value="ECO:0007669"/>
    <property type="project" value="UniProtKB-KW"/>
</dbReference>
<dbReference type="EC" id="2.7.8.15" evidence="5"/>
<evidence type="ECO:0000256" key="1">
    <source>
        <dbReference type="ARBA" id="ARBA00001946"/>
    </source>
</evidence>
<evidence type="ECO:0000256" key="10">
    <source>
        <dbReference type="ARBA" id="ARBA00022723"/>
    </source>
</evidence>
<keyword evidence="14 19" id="KW-0472">Membrane</keyword>
<dbReference type="Proteomes" id="UP000029725">
    <property type="component" value="Unassembled WGS sequence"/>
</dbReference>
<comment type="cofactor">
    <cofactor evidence="1">
        <name>Mg(2+)</name>
        <dbReference type="ChEBI" id="CHEBI:18420"/>
    </cofactor>
</comment>
<evidence type="ECO:0000256" key="14">
    <source>
        <dbReference type="ARBA" id="ARBA00023136"/>
    </source>
</evidence>
<dbReference type="PANTHER" id="PTHR10571">
    <property type="entry name" value="UDP-N-ACETYLGLUCOSAMINE--DOLICHYL-PHOSPHATE N-ACETYLGLUCOSAMINEPHOSPHOTRANSFERASE"/>
    <property type="match status" value="1"/>
</dbReference>
<protein>
    <recommendedName>
        <fullName evidence="6">UDP-N-acetylglucosamine--dolichyl-phosphate N-acetylglucosaminephosphotransferase</fullName>
        <ecNumber evidence="5">2.7.8.15</ecNumber>
    </recommendedName>
    <alternativeName>
        <fullName evidence="15">GlcNAc-1-P transferase</fullName>
    </alternativeName>
    <alternativeName>
        <fullName evidence="16">N-acetylglucosamine-1-phosphate transferase</fullName>
    </alternativeName>
</protein>
<evidence type="ECO:0000256" key="11">
    <source>
        <dbReference type="ARBA" id="ARBA00022824"/>
    </source>
</evidence>
<comment type="function">
    <text evidence="17">UDP-N-acetylglucosamine--dolichyl-phosphate N-acetylglucosaminephosphotransferase that operates in the biosynthetic pathway of dolichol-linked oligosaccharides, the glycan precursors employed in protein asparagine (N)-glycosylation. The assembly of dolichol-linked oligosaccharides begins on the cytosolic side of the endoplasmic reticulum membrane and finishes in its lumen. The sequential addition of sugars to dolichol pyrophosphate produces dolichol-linked oligosaccharides containing fourteen sugars, including two GlcNAcs, nine mannoses and three glucoses. Once assembled, the oligosaccharide is transferred from the lipid to nascent proteins by oligosaccharyltransferases. Catalyzes the initial step of dolichol-linked oligosaccharide biosynthesis, transfering GlcNAc-1-P from cytosolic UDP-GlcNAc onto the carrier lipid dolichyl phosphate (P-dolichol), yielding GlcNAc-P-P-dolichol embedded in the cytoplasmic leaflet of the endoplasmic reticulum membrane.</text>
</comment>
<evidence type="ECO:0000313" key="21">
    <source>
        <dbReference type="Proteomes" id="UP000029725"/>
    </source>
</evidence>
<evidence type="ECO:0000256" key="15">
    <source>
        <dbReference type="ARBA" id="ARBA00029567"/>
    </source>
</evidence>
<dbReference type="UniPathway" id="UPA00378"/>
<evidence type="ECO:0000256" key="2">
    <source>
        <dbReference type="ARBA" id="ARBA00004477"/>
    </source>
</evidence>
<evidence type="ECO:0000256" key="4">
    <source>
        <dbReference type="ARBA" id="ARBA00009317"/>
    </source>
</evidence>
<evidence type="ECO:0000256" key="12">
    <source>
        <dbReference type="ARBA" id="ARBA00022842"/>
    </source>
</evidence>
<gene>
    <name evidence="20" type="ORF">DI09_284p10</name>
</gene>
<comment type="caution">
    <text evidence="20">The sequence shown here is derived from an EMBL/GenBank/DDBJ whole genome shotgun (WGS) entry which is preliminary data.</text>
</comment>
<dbReference type="AlphaFoldDB" id="A0A098VVJ2"/>
<keyword evidence="8 20" id="KW-0808">Transferase</keyword>
<dbReference type="EMBL" id="JMKJ01000204">
    <property type="protein sequence ID" value="KGG51751.1"/>
    <property type="molecule type" value="Genomic_DNA"/>
</dbReference>
<accession>A0A098VVJ2</accession>
<feature type="transmembrane region" description="Helical" evidence="19">
    <location>
        <begin position="12"/>
        <end position="30"/>
    </location>
</feature>
<name>A0A098VVJ2_9MICR</name>
<comment type="catalytic activity">
    <reaction evidence="18">
        <text>a di-trans,poly-cis-dolichyl phosphate + UDP-N-acetyl-alpha-D-glucosamine = an N-acetyl-alpha-D-glucosaminyl-diphospho-di-trans,poly-cis-dolichol + UMP</text>
        <dbReference type="Rhea" id="RHEA:13289"/>
        <dbReference type="Rhea" id="RHEA-COMP:19498"/>
        <dbReference type="Rhea" id="RHEA-COMP:19507"/>
        <dbReference type="ChEBI" id="CHEBI:57683"/>
        <dbReference type="ChEBI" id="CHEBI:57705"/>
        <dbReference type="ChEBI" id="CHEBI:57865"/>
        <dbReference type="ChEBI" id="CHEBI:58427"/>
        <dbReference type="EC" id="2.7.8.15"/>
    </reaction>
    <physiologicalReaction direction="left-to-right" evidence="18">
        <dbReference type="Rhea" id="RHEA:13290"/>
    </physiologicalReaction>
</comment>
<comment type="pathway">
    <text evidence="3">Protein modification; protein glycosylation.</text>
</comment>
<keyword evidence="11" id="KW-0256">Endoplasmic reticulum</keyword>
<evidence type="ECO:0000256" key="17">
    <source>
        <dbReference type="ARBA" id="ARBA00044717"/>
    </source>
</evidence>
<reference evidence="20 21" key="1">
    <citation type="submission" date="2014-04" db="EMBL/GenBank/DDBJ databases">
        <title>A new species of microsporidia sheds light on the evolution of extreme parasitism.</title>
        <authorList>
            <person name="Haag K.L."/>
            <person name="James T.Y."/>
            <person name="Larsson R."/>
            <person name="Schaer T.M."/>
            <person name="Refardt D."/>
            <person name="Pombert J.-F."/>
            <person name="Ebert D."/>
        </authorList>
    </citation>
    <scope>NUCLEOTIDE SEQUENCE [LARGE SCALE GENOMIC DNA]</scope>
    <source>
        <strain evidence="20 21">UGP3</strain>
        <tissue evidence="20">Spores</tissue>
    </source>
</reference>
<evidence type="ECO:0000256" key="8">
    <source>
        <dbReference type="ARBA" id="ARBA00022679"/>
    </source>
</evidence>
<dbReference type="GO" id="GO:0006488">
    <property type="term" value="P:dolichol-linked oligosaccharide biosynthetic process"/>
    <property type="evidence" value="ECO:0007669"/>
    <property type="project" value="InterPro"/>
</dbReference>
<feature type="transmembrane region" description="Helical" evidence="19">
    <location>
        <begin position="95"/>
        <end position="117"/>
    </location>
</feature>